<dbReference type="InterPro" id="IPR005135">
    <property type="entry name" value="Endo/exonuclease/phosphatase"/>
</dbReference>
<dbReference type="SUPFAM" id="SSF56219">
    <property type="entry name" value="DNase I-like"/>
    <property type="match status" value="1"/>
</dbReference>
<reference evidence="2 3" key="1">
    <citation type="submission" date="2018-02" db="EMBL/GenBank/DDBJ databases">
        <title>Genomic Encyclopedia of Archaeal and Bacterial Type Strains, Phase II (KMG-II): from individual species to whole genera.</title>
        <authorList>
            <person name="Goeker M."/>
        </authorList>
    </citation>
    <scope>NUCLEOTIDE SEQUENCE [LARGE SCALE GENOMIC DNA]</scope>
    <source>
        <strain evidence="2 3">DSM 29526</strain>
    </source>
</reference>
<evidence type="ECO:0000259" key="1">
    <source>
        <dbReference type="Pfam" id="PF03372"/>
    </source>
</evidence>
<feature type="domain" description="Endonuclease/exonuclease/phosphatase" evidence="1">
    <location>
        <begin position="75"/>
        <end position="340"/>
    </location>
</feature>
<keyword evidence="2" id="KW-0255">Endonuclease</keyword>
<dbReference type="PANTHER" id="PTHR14859:SF15">
    <property type="entry name" value="ENDONUCLEASE_EXONUCLEASE_PHOSPHATASE DOMAIN-CONTAINING PROTEIN"/>
    <property type="match status" value="1"/>
</dbReference>
<protein>
    <submittedName>
        <fullName evidence="2">Endonuclease/exonuclease/phosphatase family metal-dependent hydrolase</fullName>
    </submittedName>
</protein>
<dbReference type="InterPro" id="IPR051916">
    <property type="entry name" value="GPI-anchor_lipid_remodeler"/>
</dbReference>
<gene>
    <name evidence="2" type="ORF">CLV84_0097</name>
</gene>
<name>A0A2S6I6M6_9BACT</name>
<dbReference type="Proteomes" id="UP000237662">
    <property type="component" value="Unassembled WGS sequence"/>
</dbReference>
<dbReference type="Pfam" id="PF03372">
    <property type="entry name" value="Exo_endo_phos"/>
    <property type="match status" value="1"/>
</dbReference>
<comment type="caution">
    <text evidence="2">The sequence shown here is derived from an EMBL/GenBank/DDBJ whole genome shotgun (WGS) entry which is preliminary data.</text>
</comment>
<dbReference type="GO" id="GO:0004519">
    <property type="term" value="F:endonuclease activity"/>
    <property type="evidence" value="ECO:0007669"/>
    <property type="project" value="UniProtKB-KW"/>
</dbReference>
<keyword evidence="3" id="KW-1185">Reference proteome</keyword>
<accession>A0A2S6I6M6</accession>
<evidence type="ECO:0000313" key="2">
    <source>
        <dbReference type="EMBL" id="PPK87163.1"/>
    </source>
</evidence>
<keyword evidence="2" id="KW-0269">Exonuclease</keyword>
<evidence type="ECO:0000313" key="3">
    <source>
        <dbReference type="Proteomes" id="UP000237662"/>
    </source>
</evidence>
<dbReference type="GO" id="GO:0004527">
    <property type="term" value="F:exonuclease activity"/>
    <property type="evidence" value="ECO:0007669"/>
    <property type="project" value="UniProtKB-KW"/>
</dbReference>
<dbReference type="Gene3D" id="3.60.10.10">
    <property type="entry name" value="Endonuclease/exonuclease/phosphatase"/>
    <property type="match status" value="1"/>
</dbReference>
<organism evidence="2 3">
    <name type="scientific">Neolewinella xylanilytica</name>
    <dbReference type="NCBI Taxonomy" id="1514080"/>
    <lineage>
        <taxon>Bacteria</taxon>
        <taxon>Pseudomonadati</taxon>
        <taxon>Bacteroidota</taxon>
        <taxon>Saprospiria</taxon>
        <taxon>Saprospirales</taxon>
        <taxon>Lewinellaceae</taxon>
        <taxon>Neolewinella</taxon>
    </lineage>
</organism>
<proteinExistence type="predicted"/>
<dbReference type="EMBL" id="PTJC01000005">
    <property type="protein sequence ID" value="PPK87163.1"/>
    <property type="molecule type" value="Genomic_DNA"/>
</dbReference>
<dbReference type="PANTHER" id="PTHR14859">
    <property type="entry name" value="CALCOFLUOR WHITE HYPERSENSITIVE PROTEIN PRECURSOR"/>
    <property type="match status" value="1"/>
</dbReference>
<dbReference type="GO" id="GO:0006506">
    <property type="term" value="P:GPI anchor biosynthetic process"/>
    <property type="evidence" value="ECO:0007669"/>
    <property type="project" value="TreeGrafter"/>
</dbReference>
<dbReference type="GO" id="GO:0016020">
    <property type="term" value="C:membrane"/>
    <property type="evidence" value="ECO:0007669"/>
    <property type="project" value="GOC"/>
</dbReference>
<dbReference type="AlphaFoldDB" id="A0A2S6I6M6"/>
<sequence>MMSVRQRRMEMGKQQRSRIAWLVVGGMVCVLQGCVSAPGAGAQAATVAPRPETSAEVQVTPAGYAYPDQATFEVLSWNVEHFVDGLDDPYIDNEREDKPNADMGTRVAYLAEALRKADADIVVLQEFESTKYLRQFAAEQLAGMDYAFFASAPSDNWYMNVVVMSKFPLGILYAYGNVTTPVVDYTNEEGLTETQNNINTRMWSVEVFPAEDYQFILTGLHLKAGRGERNEAMRLGQINFLKQQFTRFLNANASQNLLIAGDLNSTLGSREIETLKAGESEGETFYDPLPADLLTHPADDPSRRLDYVLVNGNMQKEYQPGSAEVPDLLAPEKRRVLSDHLPLSITFGRGDR</sequence>
<dbReference type="PROSITE" id="PS51257">
    <property type="entry name" value="PROKAR_LIPOPROTEIN"/>
    <property type="match status" value="1"/>
</dbReference>
<keyword evidence="2" id="KW-0540">Nuclease</keyword>
<dbReference type="InterPro" id="IPR036691">
    <property type="entry name" value="Endo/exonu/phosph_ase_sf"/>
</dbReference>
<keyword evidence="2" id="KW-0378">Hydrolase</keyword>
<dbReference type="RefSeq" id="WP_211295111.1">
    <property type="nucleotide sequence ID" value="NZ_PTJC01000005.1"/>
</dbReference>